<dbReference type="WBParaSite" id="PS1159_v2.g9441.t1">
    <property type="protein sequence ID" value="PS1159_v2.g9441.t1"/>
    <property type="gene ID" value="PS1159_v2.g9441"/>
</dbReference>
<evidence type="ECO:0000313" key="1">
    <source>
        <dbReference type="Proteomes" id="UP000887580"/>
    </source>
</evidence>
<sequence length="501" mass="56746">MEDYSFKNECIESCLTSSNDSLNKDENNFEINNNDIDTEVVVIGNGPAGLSLSVFLSGWQPYYDINSPHPDSRLHARLSQNSKKSLLDQDLSWFEEEFAEIINPSVRPIAFLIDMLMRPPNGKSCLRYVQNPMKSLSHIVLGETDAGGSWNSYDEEMITVSLLGWLDLPAFSLVEWFQGQPLIARLPAGVIREYMKSYAKEMGIVENLRPYTRVTEVLKKFDNLGKEYYDVKGEDKNGQSFELRCRKVVLACGQNYQKLLGVPGEEKNAKKIVYDIAAMKKSLLQNNDSIKTKSSVVVIGDGISAADAIIQCLKSKHNVLHVMRRSDAQLRTTMLSKLSDKIYPEYAQAYKLMTGKENNPLYERIIQGTAQEVRDSVVLLNTPNGIIEQPYSLLVACLGRRAELPMLSEEVEFLADYRCASDKKMFAIGSLAGDHFIRYLIGGSLQVASTLLNENKHEEMEEIQRQLLVEHQKVEKRQKQIRRKHATPRVCWLSRILSTSS</sequence>
<protein>
    <submittedName>
        <fullName evidence="2">FAD/NAD(P)-binding domain-containing protein</fullName>
    </submittedName>
</protein>
<dbReference type="Proteomes" id="UP000887580">
    <property type="component" value="Unplaced"/>
</dbReference>
<evidence type="ECO:0000313" key="2">
    <source>
        <dbReference type="WBParaSite" id="PS1159_v2.g9441.t1"/>
    </source>
</evidence>
<name>A0AC35GWN4_9BILA</name>
<accession>A0AC35GWN4</accession>
<proteinExistence type="predicted"/>
<reference evidence="2" key="1">
    <citation type="submission" date="2022-11" db="UniProtKB">
        <authorList>
            <consortium name="WormBaseParasite"/>
        </authorList>
    </citation>
    <scope>IDENTIFICATION</scope>
</reference>
<organism evidence="1 2">
    <name type="scientific">Panagrolaimus sp. PS1159</name>
    <dbReference type="NCBI Taxonomy" id="55785"/>
    <lineage>
        <taxon>Eukaryota</taxon>
        <taxon>Metazoa</taxon>
        <taxon>Ecdysozoa</taxon>
        <taxon>Nematoda</taxon>
        <taxon>Chromadorea</taxon>
        <taxon>Rhabditida</taxon>
        <taxon>Tylenchina</taxon>
        <taxon>Panagrolaimomorpha</taxon>
        <taxon>Panagrolaimoidea</taxon>
        <taxon>Panagrolaimidae</taxon>
        <taxon>Panagrolaimus</taxon>
    </lineage>
</organism>